<evidence type="ECO:0000313" key="1">
    <source>
        <dbReference type="EMBL" id="QJA70728.1"/>
    </source>
</evidence>
<name>A0A6M3LEY5_9ZZZZ</name>
<evidence type="ECO:0000313" key="2">
    <source>
        <dbReference type="EMBL" id="QJA93360.1"/>
    </source>
</evidence>
<dbReference type="EMBL" id="MT141816">
    <property type="protein sequence ID" value="QJA70728.1"/>
    <property type="molecule type" value="Genomic_DNA"/>
</dbReference>
<sequence>MKKIPISHIIKAPKLFITGKKKDKDIYVNQLHIVNNCVKNGKSMATEKEFEARVEMNDMLYKSATKQLITQTLKESREGKGTLSLQDIAGILKEVLSVDEIITLVIHLKQESWTVSNSFHEWLKIRK</sequence>
<gene>
    <name evidence="1" type="ORF">MM415A03575_0005</name>
    <name evidence="2" type="ORF">MM415B04257_0005</name>
</gene>
<organism evidence="2">
    <name type="scientific">viral metagenome</name>
    <dbReference type="NCBI Taxonomy" id="1070528"/>
    <lineage>
        <taxon>unclassified sequences</taxon>
        <taxon>metagenomes</taxon>
        <taxon>organismal metagenomes</taxon>
    </lineage>
</organism>
<dbReference type="EMBL" id="MT143143">
    <property type="protein sequence ID" value="QJA93360.1"/>
    <property type="molecule type" value="Genomic_DNA"/>
</dbReference>
<dbReference type="AlphaFoldDB" id="A0A6M3LEY5"/>
<accession>A0A6M3LEY5</accession>
<proteinExistence type="predicted"/>
<protein>
    <submittedName>
        <fullName evidence="2">Uncharacterized protein</fullName>
    </submittedName>
</protein>
<reference evidence="2" key="1">
    <citation type="submission" date="2020-03" db="EMBL/GenBank/DDBJ databases">
        <title>The deep terrestrial virosphere.</title>
        <authorList>
            <person name="Holmfeldt K."/>
            <person name="Nilsson E."/>
            <person name="Simone D."/>
            <person name="Lopez-Fernandez M."/>
            <person name="Wu X."/>
            <person name="de Brujin I."/>
            <person name="Lundin D."/>
            <person name="Andersson A."/>
            <person name="Bertilsson S."/>
            <person name="Dopson M."/>
        </authorList>
    </citation>
    <scope>NUCLEOTIDE SEQUENCE</scope>
    <source>
        <strain evidence="1">MM415A03575</strain>
        <strain evidence="2">MM415B04257</strain>
    </source>
</reference>